<dbReference type="eggNOG" id="ENOG502ZMRE">
    <property type="taxonomic scope" value="Bacteria"/>
</dbReference>
<sequence>MSIDTLIYSGFASNMCVIGRELGMIRMQSKGFRLFFVPEASAAVEFGESWDTGEIHKSTTLLISHWIGELISLKDFLLLTK</sequence>
<evidence type="ECO:0000313" key="1">
    <source>
        <dbReference type="EMBL" id="ACO74626.1"/>
    </source>
</evidence>
<organism evidence="1 2">
    <name type="scientific">Laribacter hongkongensis (strain HLHK9)</name>
    <dbReference type="NCBI Taxonomy" id="557598"/>
    <lineage>
        <taxon>Bacteria</taxon>
        <taxon>Pseudomonadati</taxon>
        <taxon>Pseudomonadota</taxon>
        <taxon>Betaproteobacteria</taxon>
        <taxon>Neisseriales</taxon>
        <taxon>Aquaspirillaceae</taxon>
        <taxon>Laribacter</taxon>
    </lineage>
</organism>
<reference evidence="1 2" key="1">
    <citation type="journal article" date="2009" name="PLoS Genet.">
        <title>The complete genome and proteome of Laribacter hongkongensis reveal potential mechanisms for adaptations to different temperatures and habitats.</title>
        <authorList>
            <person name="Woo P.C."/>
            <person name="Lau S.K."/>
            <person name="Tse H."/>
            <person name="Teng J.L."/>
            <person name="Curreem S.O."/>
            <person name="Tsang A.K."/>
            <person name="Fan R.Y."/>
            <person name="Wong G.K."/>
            <person name="Huang Y."/>
            <person name="Loman N.J."/>
            <person name="Snyder L.A."/>
            <person name="Cai J.J."/>
            <person name="Huang J.D."/>
            <person name="Mak W."/>
            <person name="Pallen M.J."/>
            <person name="Lok S."/>
            <person name="Yuen K.Y."/>
        </authorList>
    </citation>
    <scope>NUCLEOTIDE SEQUENCE [LARGE SCALE GENOMIC DNA]</scope>
    <source>
        <strain evidence="1 2">HLHK9</strain>
    </source>
</reference>
<protein>
    <submittedName>
        <fullName evidence="1">Uncharacterized protein</fullName>
    </submittedName>
</protein>
<accession>C1D836</accession>
<dbReference type="HOGENOM" id="CLU_2569574_0_0_4"/>
<proteinExistence type="predicted"/>
<dbReference type="EMBL" id="CP001154">
    <property type="protein sequence ID" value="ACO74626.1"/>
    <property type="molecule type" value="Genomic_DNA"/>
</dbReference>
<dbReference type="KEGG" id="lhk:LHK_01640"/>
<dbReference type="InterPro" id="IPR036380">
    <property type="entry name" value="Isochorismatase-like_sf"/>
</dbReference>
<keyword evidence="2" id="KW-1185">Reference proteome</keyword>
<dbReference type="Proteomes" id="UP000002010">
    <property type="component" value="Chromosome"/>
</dbReference>
<dbReference type="Gene3D" id="3.40.50.850">
    <property type="entry name" value="Isochorismatase-like"/>
    <property type="match status" value="1"/>
</dbReference>
<dbReference type="AlphaFoldDB" id="C1D836"/>
<name>C1D836_LARHH</name>
<evidence type="ECO:0000313" key="2">
    <source>
        <dbReference type="Proteomes" id="UP000002010"/>
    </source>
</evidence>
<gene>
    <name evidence="1" type="ordered locus">LHK_01640</name>
</gene>